<dbReference type="GO" id="GO:0046872">
    <property type="term" value="F:metal ion binding"/>
    <property type="evidence" value="ECO:0007669"/>
    <property type="project" value="UniProtKB-KW"/>
</dbReference>
<dbReference type="EMBL" id="OZ075127">
    <property type="protein sequence ID" value="CAL4945500.1"/>
    <property type="molecule type" value="Genomic_DNA"/>
</dbReference>
<dbReference type="SMART" id="SM00054">
    <property type="entry name" value="EFh"/>
    <property type="match status" value="4"/>
</dbReference>
<sequence>MSMVAPSGELRRVFAAFDQDDDGKISAGELRLCMKAATGEDMPADDVRALMASADADGDGLLDEEEFVRLAAEVLEADEEEEDRRRWLREAFGMYEMEGSGCITALSLKLMLAKLGAHRDIAECQAMICRFDLDGDGVLSFREFETMMMA</sequence>
<organism evidence="6 7">
    <name type="scientific">Urochloa decumbens</name>
    <dbReference type="NCBI Taxonomy" id="240449"/>
    <lineage>
        <taxon>Eukaryota</taxon>
        <taxon>Viridiplantae</taxon>
        <taxon>Streptophyta</taxon>
        <taxon>Embryophyta</taxon>
        <taxon>Tracheophyta</taxon>
        <taxon>Spermatophyta</taxon>
        <taxon>Magnoliopsida</taxon>
        <taxon>Liliopsida</taxon>
        <taxon>Poales</taxon>
        <taxon>Poaceae</taxon>
        <taxon>PACMAD clade</taxon>
        <taxon>Panicoideae</taxon>
        <taxon>Panicodae</taxon>
        <taxon>Paniceae</taxon>
        <taxon>Melinidinae</taxon>
        <taxon>Urochloa</taxon>
    </lineage>
</organism>
<dbReference type="CDD" id="cd00051">
    <property type="entry name" value="EFh"/>
    <property type="match status" value="2"/>
</dbReference>
<comment type="function">
    <text evidence="1">Potential calcium sensor.</text>
</comment>
<dbReference type="FunFam" id="1.10.238.10:FF:000003">
    <property type="entry name" value="Calmodulin A"/>
    <property type="match status" value="1"/>
</dbReference>
<evidence type="ECO:0000259" key="5">
    <source>
        <dbReference type="PROSITE" id="PS50222"/>
    </source>
</evidence>
<reference evidence="6" key="1">
    <citation type="submission" date="2024-10" db="EMBL/GenBank/DDBJ databases">
        <authorList>
            <person name="Ryan C."/>
        </authorList>
    </citation>
    <scope>NUCLEOTIDE SEQUENCE [LARGE SCALE GENOMIC DNA]</scope>
</reference>
<feature type="domain" description="EF-hand" evidence="5">
    <location>
        <begin position="119"/>
        <end position="150"/>
    </location>
</feature>
<dbReference type="PANTHER" id="PTHR10891">
    <property type="entry name" value="EF-HAND CALCIUM-BINDING DOMAIN CONTAINING PROTEIN"/>
    <property type="match status" value="1"/>
</dbReference>
<dbReference type="Pfam" id="PF13499">
    <property type="entry name" value="EF-hand_7"/>
    <property type="match status" value="2"/>
</dbReference>
<dbReference type="SUPFAM" id="SSF47473">
    <property type="entry name" value="EF-hand"/>
    <property type="match status" value="1"/>
</dbReference>
<gene>
    <name evidence="6" type="ORF">URODEC1_LOCUS35504</name>
</gene>
<name>A0ABC8YJY3_9POAL</name>
<dbReference type="PROSITE" id="PS00018">
    <property type="entry name" value="EF_HAND_1"/>
    <property type="match status" value="3"/>
</dbReference>
<dbReference type="PROSITE" id="PS50222">
    <property type="entry name" value="EF_HAND_2"/>
    <property type="match status" value="3"/>
</dbReference>
<evidence type="ECO:0000313" key="6">
    <source>
        <dbReference type="EMBL" id="CAL4945500.1"/>
    </source>
</evidence>
<dbReference type="InterPro" id="IPR018247">
    <property type="entry name" value="EF_Hand_1_Ca_BS"/>
</dbReference>
<dbReference type="InterPro" id="IPR039647">
    <property type="entry name" value="EF_hand_pair_protein_CML-like"/>
</dbReference>
<protein>
    <recommendedName>
        <fullName evidence="5">EF-hand domain-containing protein</fullName>
    </recommendedName>
</protein>
<evidence type="ECO:0000256" key="3">
    <source>
        <dbReference type="ARBA" id="ARBA00022737"/>
    </source>
</evidence>
<dbReference type="Gene3D" id="1.10.238.10">
    <property type="entry name" value="EF-hand"/>
    <property type="match status" value="2"/>
</dbReference>
<keyword evidence="4" id="KW-0106">Calcium</keyword>
<dbReference type="InterPro" id="IPR011992">
    <property type="entry name" value="EF-hand-dom_pair"/>
</dbReference>
<dbReference type="Proteomes" id="UP001497457">
    <property type="component" value="Chromosome 17b"/>
</dbReference>
<keyword evidence="2" id="KW-0479">Metal-binding</keyword>
<evidence type="ECO:0000256" key="1">
    <source>
        <dbReference type="ARBA" id="ARBA00003291"/>
    </source>
</evidence>
<keyword evidence="3" id="KW-0677">Repeat</keyword>
<evidence type="ECO:0000256" key="2">
    <source>
        <dbReference type="ARBA" id="ARBA00022723"/>
    </source>
</evidence>
<proteinExistence type="predicted"/>
<feature type="domain" description="EF-hand" evidence="5">
    <location>
        <begin position="42"/>
        <end position="77"/>
    </location>
</feature>
<evidence type="ECO:0000256" key="4">
    <source>
        <dbReference type="ARBA" id="ARBA00022837"/>
    </source>
</evidence>
<dbReference type="InterPro" id="IPR002048">
    <property type="entry name" value="EF_hand_dom"/>
</dbReference>
<evidence type="ECO:0000313" key="7">
    <source>
        <dbReference type="Proteomes" id="UP001497457"/>
    </source>
</evidence>
<feature type="domain" description="EF-hand" evidence="5">
    <location>
        <begin position="5"/>
        <end position="40"/>
    </location>
</feature>
<accession>A0ABC8YJY3</accession>
<dbReference type="FunFam" id="1.10.238.10:FF:000292">
    <property type="entry name" value="Calcium-binding protein CML38"/>
    <property type="match status" value="1"/>
</dbReference>
<keyword evidence="7" id="KW-1185">Reference proteome</keyword>
<dbReference type="AlphaFoldDB" id="A0ABC8YJY3"/>